<accession>A0ABM3R8T2</accession>
<reference evidence="1" key="1">
    <citation type="journal article" date="2021" name="Nat. Commun.">
        <title>Genomic analyses provide insights into spinach domestication and the genetic basis of agronomic traits.</title>
        <authorList>
            <person name="Cai X."/>
            <person name="Sun X."/>
            <person name="Xu C."/>
            <person name="Sun H."/>
            <person name="Wang X."/>
            <person name="Ge C."/>
            <person name="Zhang Z."/>
            <person name="Wang Q."/>
            <person name="Fei Z."/>
            <person name="Jiao C."/>
            <person name="Wang Q."/>
        </authorList>
    </citation>
    <scope>NUCLEOTIDE SEQUENCE [LARGE SCALE GENOMIC DNA]</scope>
    <source>
        <strain evidence="1">cv. Varoflay</strain>
    </source>
</reference>
<dbReference type="RefSeq" id="XP_056692031.1">
    <property type="nucleotide sequence ID" value="XM_056836053.1"/>
</dbReference>
<evidence type="ECO:0000313" key="1">
    <source>
        <dbReference type="Proteomes" id="UP000813463"/>
    </source>
</evidence>
<name>A0ABM3R8T2_SPIOL</name>
<proteinExistence type="predicted"/>
<keyword evidence="1" id="KW-1185">Reference proteome</keyword>
<gene>
    <name evidence="2" type="primary">LOC110801293</name>
</gene>
<organism evidence="1 2">
    <name type="scientific">Spinacia oleracea</name>
    <name type="common">Spinach</name>
    <dbReference type="NCBI Taxonomy" id="3562"/>
    <lineage>
        <taxon>Eukaryota</taxon>
        <taxon>Viridiplantae</taxon>
        <taxon>Streptophyta</taxon>
        <taxon>Embryophyta</taxon>
        <taxon>Tracheophyta</taxon>
        <taxon>Spermatophyta</taxon>
        <taxon>Magnoliopsida</taxon>
        <taxon>eudicotyledons</taxon>
        <taxon>Gunneridae</taxon>
        <taxon>Pentapetalae</taxon>
        <taxon>Caryophyllales</taxon>
        <taxon>Chenopodiaceae</taxon>
        <taxon>Chenopodioideae</taxon>
        <taxon>Anserineae</taxon>
        <taxon>Spinacia</taxon>
    </lineage>
</organism>
<reference evidence="2" key="2">
    <citation type="submission" date="2025-08" db="UniProtKB">
        <authorList>
            <consortium name="RefSeq"/>
        </authorList>
    </citation>
    <scope>IDENTIFICATION</scope>
    <source>
        <tissue evidence="2">Leaf</tissue>
    </source>
</reference>
<dbReference type="Proteomes" id="UP000813463">
    <property type="component" value="Chromosome 2"/>
</dbReference>
<protein>
    <submittedName>
        <fullName evidence="2">Uncharacterized protein</fullName>
    </submittedName>
</protein>
<sequence>MNITVVIGTSLFLQEHHRRYINITLNWNSHAIKHVEELVNQYYDLLTFLWEWNIGIACNSVLTDGMDNLCVLDVGCRMCSTFVTGLNNNEYQITRGKANDFQASIHFYFYRQPTDTHFSAKMMKKELRSKLKKFLLIQESAFKQKSRIQWLKLGDSNSKFFFSAMKERNSRNSIDELFDSAGQKLSTNKEITEEIRSFYTALIGTAAPSIVGIDVEVVRRGNQLSPDAAESLIRPVTTAEIDKALKFIDVNKAPGLDGLHSFFF</sequence>
<dbReference type="GeneID" id="110801293"/>
<evidence type="ECO:0000313" key="2">
    <source>
        <dbReference type="RefSeq" id="XP_056692031.1"/>
    </source>
</evidence>